<evidence type="ECO:0000313" key="2">
    <source>
        <dbReference type="EMBL" id="PNX81777.1"/>
    </source>
</evidence>
<proteinExistence type="predicted"/>
<dbReference type="AlphaFoldDB" id="A0A2K3LTC8"/>
<evidence type="ECO:0000256" key="1">
    <source>
        <dbReference type="SAM" id="MobiDB-lite"/>
    </source>
</evidence>
<comment type="caution">
    <text evidence="2">The sequence shown here is derived from an EMBL/GenBank/DDBJ whole genome shotgun (WGS) entry which is preliminary data.</text>
</comment>
<sequence>FQPTGKRAEKPVNEVTPVQTKKRGRPPTAGNSCERAHGLVACNKEHSVLSNIDRYGGFLADDMGLSPKYGEFRNNKRENDEVARSESPLLGVDLR</sequence>
<feature type="region of interest" description="Disordered" evidence="1">
    <location>
        <begin position="1"/>
        <end position="32"/>
    </location>
</feature>
<feature type="compositionally biased region" description="Basic and acidic residues" evidence="1">
    <location>
        <begin position="1"/>
        <end position="12"/>
    </location>
</feature>
<reference evidence="2 3" key="1">
    <citation type="journal article" date="2014" name="Am. J. Bot.">
        <title>Genome assembly and annotation for red clover (Trifolium pratense; Fabaceae).</title>
        <authorList>
            <person name="Istvanek J."/>
            <person name="Jaros M."/>
            <person name="Krenek A."/>
            <person name="Repkova J."/>
        </authorList>
    </citation>
    <scope>NUCLEOTIDE SEQUENCE [LARGE SCALE GENOMIC DNA]</scope>
    <source>
        <strain evidence="3">cv. Tatra</strain>
        <tissue evidence="2">Young leaves</tissue>
    </source>
</reference>
<feature type="non-terminal residue" evidence="2">
    <location>
        <position position="1"/>
    </location>
</feature>
<feature type="region of interest" description="Disordered" evidence="1">
    <location>
        <begin position="76"/>
        <end position="95"/>
    </location>
</feature>
<dbReference type="EMBL" id="ASHM01040572">
    <property type="protein sequence ID" value="PNX81777.1"/>
    <property type="molecule type" value="Genomic_DNA"/>
</dbReference>
<reference evidence="2 3" key="2">
    <citation type="journal article" date="2017" name="Front. Plant Sci.">
        <title>Gene Classification and Mining of Molecular Markers Useful in Red Clover (Trifolium pratense) Breeding.</title>
        <authorList>
            <person name="Istvanek J."/>
            <person name="Dluhosova J."/>
            <person name="Dluhos P."/>
            <person name="Patkova L."/>
            <person name="Nedelnik J."/>
            <person name="Repkova J."/>
        </authorList>
    </citation>
    <scope>NUCLEOTIDE SEQUENCE [LARGE SCALE GENOMIC DNA]</scope>
    <source>
        <strain evidence="3">cv. Tatra</strain>
        <tissue evidence="2">Young leaves</tissue>
    </source>
</reference>
<protein>
    <submittedName>
        <fullName evidence="2">B3 domain-containing protein</fullName>
    </submittedName>
</protein>
<name>A0A2K3LTC8_TRIPR</name>
<organism evidence="2 3">
    <name type="scientific">Trifolium pratense</name>
    <name type="common">Red clover</name>
    <dbReference type="NCBI Taxonomy" id="57577"/>
    <lineage>
        <taxon>Eukaryota</taxon>
        <taxon>Viridiplantae</taxon>
        <taxon>Streptophyta</taxon>
        <taxon>Embryophyta</taxon>
        <taxon>Tracheophyta</taxon>
        <taxon>Spermatophyta</taxon>
        <taxon>Magnoliopsida</taxon>
        <taxon>eudicotyledons</taxon>
        <taxon>Gunneridae</taxon>
        <taxon>Pentapetalae</taxon>
        <taxon>rosids</taxon>
        <taxon>fabids</taxon>
        <taxon>Fabales</taxon>
        <taxon>Fabaceae</taxon>
        <taxon>Papilionoideae</taxon>
        <taxon>50 kb inversion clade</taxon>
        <taxon>NPAAA clade</taxon>
        <taxon>Hologalegina</taxon>
        <taxon>IRL clade</taxon>
        <taxon>Trifolieae</taxon>
        <taxon>Trifolium</taxon>
    </lineage>
</organism>
<evidence type="ECO:0000313" key="3">
    <source>
        <dbReference type="Proteomes" id="UP000236291"/>
    </source>
</evidence>
<dbReference type="Proteomes" id="UP000236291">
    <property type="component" value="Unassembled WGS sequence"/>
</dbReference>
<gene>
    <name evidence="2" type="ORF">L195_g037802</name>
</gene>
<accession>A0A2K3LTC8</accession>